<dbReference type="GO" id="GO:0005576">
    <property type="term" value="C:extracellular region"/>
    <property type="evidence" value="ECO:0007669"/>
    <property type="project" value="InterPro"/>
</dbReference>
<dbReference type="PANTHER" id="PTHR14096:SF28">
    <property type="entry name" value="APOLIPOPROTEIN L, 1-RELATED"/>
    <property type="match status" value="1"/>
</dbReference>
<reference evidence="4" key="1">
    <citation type="submission" date="2013-03" db="EMBL/GenBank/DDBJ databases">
        <authorList>
            <person name="Jeffery W."/>
            <person name="Warren W."/>
            <person name="Wilson R.K."/>
        </authorList>
    </citation>
    <scope>NUCLEOTIDE SEQUENCE</scope>
    <source>
        <strain evidence="4">female</strain>
    </source>
</reference>
<sequence length="189" mass="20287">MELTLIRTAPGKDKRKSEGFISAFDRNAENLQDLINKLREITDRMEEVHRKATIGSLSGRSIRAAGGITTAVGVALAPVTMGASLVATQVGISVATAGGITGAASNITDRIKQKTLRKEIEETLDSIQNQLNPIIEKLVEIETEMNNLDSNPGPLGISTLDITQIIQRASTANIRPATEQVSRTVKKAQ</sequence>
<dbReference type="GO" id="GO:0006869">
    <property type="term" value="P:lipid transport"/>
    <property type="evidence" value="ECO:0007669"/>
    <property type="project" value="InterPro"/>
</dbReference>
<dbReference type="PANTHER" id="PTHR14096">
    <property type="entry name" value="APOLIPOPROTEIN L"/>
    <property type="match status" value="1"/>
</dbReference>
<evidence type="ECO:0008006" key="5">
    <source>
        <dbReference type="Google" id="ProtNLM"/>
    </source>
</evidence>
<comment type="similarity">
    <text evidence="1">Belongs to the apolipoprotein L family.</text>
</comment>
<evidence type="ECO:0000256" key="1">
    <source>
        <dbReference type="ARBA" id="ARBA00010090"/>
    </source>
</evidence>
<feature type="coiled-coil region" evidence="2">
    <location>
        <begin position="21"/>
        <end position="51"/>
    </location>
</feature>
<dbReference type="AlphaFoldDB" id="A0A3B1JIJ2"/>
<name>A0A3B1JIJ2_ASTMX</name>
<dbReference type="InParanoid" id="A0A3B1JIJ2"/>
<keyword evidence="4" id="KW-1185">Reference proteome</keyword>
<proteinExistence type="inferred from homology"/>
<reference evidence="3" key="4">
    <citation type="submission" date="2025-09" db="UniProtKB">
        <authorList>
            <consortium name="Ensembl"/>
        </authorList>
    </citation>
    <scope>IDENTIFICATION</scope>
</reference>
<reference evidence="3" key="3">
    <citation type="submission" date="2025-08" db="UniProtKB">
        <authorList>
            <consortium name="Ensembl"/>
        </authorList>
    </citation>
    <scope>IDENTIFICATION</scope>
</reference>
<protein>
    <recommendedName>
        <fullName evidence="5">Apolipo L3-like protein</fullName>
    </recommendedName>
</protein>
<dbReference type="InterPro" id="IPR008405">
    <property type="entry name" value="ApoL"/>
</dbReference>
<evidence type="ECO:0000313" key="3">
    <source>
        <dbReference type="Ensembl" id="ENSAMXP00000042227.1"/>
    </source>
</evidence>
<dbReference type="GO" id="GO:0008289">
    <property type="term" value="F:lipid binding"/>
    <property type="evidence" value="ECO:0007669"/>
    <property type="project" value="InterPro"/>
</dbReference>
<keyword evidence="2" id="KW-0175">Coiled coil</keyword>
<reference evidence="4" key="2">
    <citation type="journal article" date="2014" name="Nat. Commun.">
        <title>The cavefish genome reveals candidate genes for eye loss.</title>
        <authorList>
            <person name="McGaugh S.E."/>
            <person name="Gross J.B."/>
            <person name="Aken B."/>
            <person name="Blin M."/>
            <person name="Borowsky R."/>
            <person name="Chalopin D."/>
            <person name="Hinaux H."/>
            <person name="Jeffery W.R."/>
            <person name="Keene A."/>
            <person name="Ma L."/>
            <person name="Minx P."/>
            <person name="Murphy D."/>
            <person name="O'Quin K.E."/>
            <person name="Retaux S."/>
            <person name="Rohner N."/>
            <person name="Searle S.M."/>
            <person name="Stahl B.A."/>
            <person name="Tabin C."/>
            <person name="Volff J.N."/>
            <person name="Yoshizawa M."/>
            <person name="Warren W.C."/>
        </authorList>
    </citation>
    <scope>NUCLEOTIDE SEQUENCE [LARGE SCALE GENOMIC DNA]</scope>
    <source>
        <strain evidence="4">female</strain>
    </source>
</reference>
<evidence type="ECO:0000313" key="4">
    <source>
        <dbReference type="Proteomes" id="UP000018467"/>
    </source>
</evidence>
<dbReference type="Bgee" id="ENSAMXG00000038460">
    <property type="expression patterns" value="Expressed in intestine"/>
</dbReference>
<dbReference type="GO" id="GO:0016020">
    <property type="term" value="C:membrane"/>
    <property type="evidence" value="ECO:0007669"/>
    <property type="project" value="TreeGrafter"/>
</dbReference>
<organism evidence="3 4">
    <name type="scientific">Astyanax mexicanus</name>
    <name type="common">Blind cave fish</name>
    <name type="synonym">Astyanax fasciatus mexicanus</name>
    <dbReference type="NCBI Taxonomy" id="7994"/>
    <lineage>
        <taxon>Eukaryota</taxon>
        <taxon>Metazoa</taxon>
        <taxon>Chordata</taxon>
        <taxon>Craniata</taxon>
        <taxon>Vertebrata</taxon>
        <taxon>Euteleostomi</taxon>
        <taxon>Actinopterygii</taxon>
        <taxon>Neopterygii</taxon>
        <taxon>Teleostei</taxon>
        <taxon>Ostariophysi</taxon>
        <taxon>Characiformes</taxon>
        <taxon>Characoidei</taxon>
        <taxon>Acestrorhamphidae</taxon>
        <taxon>Acestrorhamphinae</taxon>
        <taxon>Astyanax</taxon>
    </lineage>
</organism>
<dbReference type="Ensembl" id="ENSAMXT00000040008.1">
    <property type="protein sequence ID" value="ENSAMXP00000042227.1"/>
    <property type="gene ID" value="ENSAMXG00000038460.1"/>
</dbReference>
<dbReference type="Proteomes" id="UP000018467">
    <property type="component" value="Unassembled WGS sequence"/>
</dbReference>
<dbReference type="Pfam" id="PF05461">
    <property type="entry name" value="ApoL"/>
    <property type="match status" value="1"/>
</dbReference>
<evidence type="ECO:0000256" key="2">
    <source>
        <dbReference type="SAM" id="Coils"/>
    </source>
</evidence>
<dbReference type="GeneTree" id="ENSGT01030000234599"/>
<accession>A0A3B1JIJ2</accession>
<dbReference type="GO" id="GO:0042157">
    <property type="term" value="P:lipoprotein metabolic process"/>
    <property type="evidence" value="ECO:0007669"/>
    <property type="project" value="InterPro"/>
</dbReference>